<sequence length="111" mass="11979">MTISLSQQVNIDANAIIINQYGIYNTTHINQAANSSNLASITQFGESNSVDILQLGIGNSVVLVQSGNESTAEVFQHGDNNVATINQSNGQHFAVQQIGNEMVVNITQYRK</sequence>
<dbReference type="InterPro" id="IPR009742">
    <property type="entry name" value="Curlin_rpt"/>
</dbReference>
<reference evidence="3 4" key="1">
    <citation type="submission" date="2022-10" db="EMBL/GenBank/DDBJ databases">
        <title>Aestuariibacter sp. AA17 isolated from Montipora capitata coral fragment.</title>
        <authorList>
            <person name="Emsley S.A."/>
            <person name="Pfannmuller K.M."/>
            <person name="Loughran R.M."/>
            <person name="Shlafstein M."/>
            <person name="Papke E."/>
            <person name="Saw J.H."/>
            <person name="Ushijima B."/>
            <person name="Videau P."/>
        </authorList>
    </citation>
    <scope>NUCLEOTIDE SEQUENCE [LARGE SCALE GENOMIC DNA]</scope>
    <source>
        <strain evidence="3 4">AA17</strain>
    </source>
</reference>
<dbReference type="RefSeq" id="WP_263712346.1">
    <property type="nucleotide sequence ID" value="NZ_JAOWKX010000005.1"/>
</dbReference>
<organism evidence="3 4">
    <name type="scientific">Fluctibacter corallii</name>
    <dbReference type="NCBI Taxonomy" id="2984329"/>
    <lineage>
        <taxon>Bacteria</taxon>
        <taxon>Pseudomonadati</taxon>
        <taxon>Pseudomonadota</taxon>
        <taxon>Gammaproteobacteria</taxon>
        <taxon>Alteromonadales</taxon>
        <taxon>Alteromonadaceae</taxon>
        <taxon>Fluctibacter</taxon>
    </lineage>
</organism>
<proteinExistence type="inferred from homology"/>
<keyword evidence="2" id="KW-0732">Signal</keyword>
<gene>
    <name evidence="3" type="ORF">OE749_10150</name>
</gene>
<accession>A0ABT3A8R3</accession>
<dbReference type="Pfam" id="PF07012">
    <property type="entry name" value="Curlin_rpt"/>
    <property type="match status" value="1"/>
</dbReference>
<comment type="caution">
    <text evidence="3">The sequence shown here is derived from an EMBL/GenBank/DDBJ whole genome shotgun (WGS) entry which is preliminary data.</text>
</comment>
<evidence type="ECO:0008006" key="5">
    <source>
        <dbReference type="Google" id="ProtNLM"/>
    </source>
</evidence>
<evidence type="ECO:0000313" key="4">
    <source>
        <dbReference type="Proteomes" id="UP001652504"/>
    </source>
</evidence>
<name>A0ABT3A8R3_9ALTE</name>
<dbReference type="EMBL" id="JAOWKX010000005">
    <property type="protein sequence ID" value="MCV2885051.1"/>
    <property type="molecule type" value="Genomic_DNA"/>
</dbReference>
<evidence type="ECO:0000256" key="1">
    <source>
        <dbReference type="ARBA" id="ARBA00009766"/>
    </source>
</evidence>
<dbReference type="Proteomes" id="UP001652504">
    <property type="component" value="Unassembled WGS sequence"/>
</dbReference>
<keyword evidence="4" id="KW-1185">Reference proteome</keyword>
<evidence type="ECO:0000256" key="2">
    <source>
        <dbReference type="ARBA" id="ARBA00022729"/>
    </source>
</evidence>
<protein>
    <recommendedName>
        <fullName evidence="5">Curlin minor subunit CsgB</fullName>
    </recommendedName>
</protein>
<comment type="similarity">
    <text evidence="1">Belongs to the CsgA/CsgB family.</text>
</comment>
<evidence type="ECO:0000313" key="3">
    <source>
        <dbReference type="EMBL" id="MCV2885051.1"/>
    </source>
</evidence>